<keyword evidence="1" id="KW-0472">Membrane</keyword>
<evidence type="ECO:0000313" key="3">
    <source>
        <dbReference type="EMBL" id="OGG71661.1"/>
    </source>
</evidence>
<feature type="transmembrane region" description="Helical" evidence="1">
    <location>
        <begin position="47"/>
        <end position="68"/>
    </location>
</feature>
<dbReference type="STRING" id="1798508.A3A35_00650"/>
<evidence type="ECO:0000313" key="4">
    <source>
        <dbReference type="Proteomes" id="UP000179115"/>
    </source>
</evidence>
<gene>
    <name evidence="3" type="ORF">A3A35_00650</name>
</gene>
<name>A0A1F6EDF9_9BACT</name>
<reference evidence="3 4" key="1">
    <citation type="journal article" date="2016" name="Nat. Commun.">
        <title>Thousands of microbial genomes shed light on interconnected biogeochemical processes in an aquifer system.</title>
        <authorList>
            <person name="Anantharaman K."/>
            <person name="Brown C.T."/>
            <person name="Hug L.A."/>
            <person name="Sharon I."/>
            <person name="Castelle C.J."/>
            <person name="Probst A.J."/>
            <person name="Thomas B.C."/>
            <person name="Singh A."/>
            <person name="Wilkins M.J."/>
            <person name="Karaoz U."/>
            <person name="Brodie E.L."/>
            <person name="Williams K.H."/>
            <person name="Hubbard S.S."/>
            <person name="Banfield J.F."/>
        </authorList>
    </citation>
    <scope>NUCLEOTIDE SEQUENCE [LARGE SCALE GENOMIC DNA]</scope>
</reference>
<sequence>MKYARPFLIIVLLLLTTALYAQAQTEYVPLERLPGVTYTNDNVGGFVQSLFQISIGVAAFLAVIMIGIGGFQYMGGESISSKSEGRDKIVSAILGLLLLLGSFLLLNAINPSILNLSIGSVPLNLEPAKPLDTQNNNILKLDTLKKNCDEAGGTVQVNIKGGSQTCVDPKTGGVGF</sequence>
<comment type="caution">
    <text evidence="3">The sequence shown here is derived from an EMBL/GenBank/DDBJ whole genome shotgun (WGS) entry which is preliminary data.</text>
</comment>
<dbReference type="EMBL" id="MFLV01000011">
    <property type="protein sequence ID" value="OGG71661.1"/>
    <property type="molecule type" value="Genomic_DNA"/>
</dbReference>
<protein>
    <submittedName>
        <fullName evidence="3">Uncharacterized protein</fullName>
    </submittedName>
</protein>
<proteinExistence type="predicted"/>
<accession>A0A1F6EDF9</accession>
<feature type="signal peptide" evidence="2">
    <location>
        <begin position="1"/>
        <end position="23"/>
    </location>
</feature>
<evidence type="ECO:0000256" key="2">
    <source>
        <dbReference type="SAM" id="SignalP"/>
    </source>
</evidence>
<feature type="chain" id="PRO_5009524120" evidence="2">
    <location>
        <begin position="24"/>
        <end position="176"/>
    </location>
</feature>
<evidence type="ECO:0000256" key="1">
    <source>
        <dbReference type="SAM" id="Phobius"/>
    </source>
</evidence>
<organism evidence="3 4">
    <name type="scientific">Candidatus Kaiserbacteria bacterium RIFCSPLOWO2_01_FULL_51_21</name>
    <dbReference type="NCBI Taxonomy" id="1798508"/>
    <lineage>
        <taxon>Bacteria</taxon>
        <taxon>Candidatus Kaiseribacteriota</taxon>
    </lineage>
</organism>
<dbReference type="AlphaFoldDB" id="A0A1F6EDF9"/>
<keyword evidence="1" id="KW-0812">Transmembrane</keyword>
<feature type="transmembrane region" description="Helical" evidence="1">
    <location>
        <begin position="89"/>
        <end position="109"/>
    </location>
</feature>
<keyword evidence="2" id="KW-0732">Signal</keyword>
<dbReference type="Proteomes" id="UP000179115">
    <property type="component" value="Unassembled WGS sequence"/>
</dbReference>
<keyword evidence="1" id="KW-1133">Transmembrane helix</keyword>